<comment type="caution">
    <text evidence="5">The sequence shown here is derived from an EMBL/GenBank/DDBJ whole genome shotgun (WGS) entry which is preliminary data.</text>
</comment>
<accession>A0ABV0NYR0</accession>
<feature type="non-terminal residue" evidence="5">
    <location>
        <position position="1"/>
    </location>
</feature>
<evidence type="ECO:0000313" key="6">
    <source>
        <dbReference type="Proteomes" id="UP001476798"/>
    </source>
</evidence>
<dbReference type="PANTHER" id="PTHR45739:SF7">
    <property type="entry name" value="FRAS1-RELATED EXTRACELLULAR MATRIX PROTEIN 1"/>
    <property type="match status" value="1"/>
</dbReference>
<dbReference type="InterPro" id="IPR039005">
    <property type="entry name" value="CSPG_rpt"/>
</dbReference>
<keyword evidence="2" id="KW-0677">Repeat</keyword>
<keyword evidence="3" id="KW-0325">Glycoprotein</keyword>
<evidence type="ECO:0000313" key="5">
    <source>
        <dbReference type="EMBL" id="MEQ2176527.1"/>
    </source>
</evidence>
<keyword evidence="1" id="KW-0732">Signal</keyword>
<reference evidence="5 6" key="1">
    <citation type="submission" date="2021-06" db="EMBL/GenBank/DDBJ databases">
        <authorList>
            <person name="Palmer J.M."/>
        </authorList>
    </citation>
    <scope>NUCLEOTIDE SEQUENCE [LARGE SCALE GENOMIC DNA]</scope>
    <source>
        <strain evidence="5 6">GA_2019</strain>
        <tissue evidence="5">Muscle</tissue>
    </source>
</reference>
<keyword evidence="6" id="KW-1185">Reference proteome</keyword>
<dbReference type="EMBL" id="JAHRIO010054094">
    <property type="protein sequence ID" value="MEQ2176527.1"/>
    <property type="molecule type" value="Genomic_DNA"/>
</dbReference>
<dbReference type="Pfam" id="PF16184">
    <property type="entry name" value="Cadherin_3"/>
    <property type="match status" value="1"/>
</dbReference>
<feature type="repeat" description="CSPG" evidence="4">
    <location>
        <begin position="25"/>
        <end position="116"/>
    </location>
</feature>
<evidence type="ECO:0000256" key="2">
    <source>
        <dbReference type="ARBA" id="ARBA00022737"/>
    </source>
</evidence>
<proteinExistence type="predicted"/>
<gene>
    <name evidence="5" type="ORF">GOODEAATRI_028886</name>
</gene>
<evidence type="ECO:0000256" key="3">
    <source>
        <dbReference type="ARBA" id="ARBA00023180"/>
    </source>
</evidence>
<dbReference type="Proteomes" id="UP001476798">
    <property type="component" value="Unassembled WGS sequence"/>
</dbReference>
<protein>
    <submittedName>
        <fullName evidence="5">Uncharacterized protein</fullName>
    </submittedName>
</protein>
<dbReference type="PROSITE" id="PS51854">
    <property type="entry name" value="CSPG"/>
    <property type="match status" value="1"/>
</dbReference>
<evidence type="ECO:0000256" key="1">
    <source>
        <dbReference type="ARBA" id="ARBA00022729"/>
    </source>
</evidence>
<sequence length="147" mass="15983">FVLSNGKTSRNGSFELQVEMVDRVLPSLMSNKGLQVPQGSAMILGPDCLLLSDPDTPPRALTFFLRQPPQYGKLLLAGVTLTAGSNFTQEHIKELEVIYRHDGGPSQIDRFAFTASDTSNRGFLLDGELQTEPAFFTIQVGDNGPGL</sequence>
<name>A0ABV0NYR0_9TELE</name>
<evidence type="ECO:0000256" key="4">
    <source>
        <dbReference type="PROSITE-ProRule" id="PRU01201"/>
    </source>
</evidence>
<organism evidence="5 6">
    <name type="scientific">Goodea atripinnis</name>
    <dbReference type="NCBI Taxonomy" id="208336"/>
    <lineage>
        <taxon>Eukaryota</taxon>
        <taxon>Metazoa</taxon>
        <taxon>Chordata</taxon>
        <taxon>Craniata</taxon>
        <taxon>Vertebrata</taxon>
        <taxon>Euteleostomi</taxon>
        <taxon>Actinopterygii</taxon>
        <taxon>Neopterygii</taxon>
        <taxon>Teleostei</taxon>
        <taxon>Neoteleostei</taxon>
        <taxon>Acanthomorphata</taxon>
        <taxon>Ovalentaria</taxon>
        <taxon>Atherinomorphae</taxon>
        <taxon>Cyprinodontiformes</taxon>
        <taxon>Goodeidae</taxon>
        <taxon>Goodea</taxon>
    </lineage>
</organism>
<dbReference type="InterPro" id="IPR051561">
    <property type="entry name" value="FRAS1_ECM"/>
</dbReference>
<dbReference type="PANTHER" id="PTHR45739">
    <property type="entry name" value="MATRIX PROTEIN, PUTATIVE-RELATED"/>
    <property type="match status" value="1"/>
</dbReference>